<protein>
    <recommendedName>
        <fullName evidence="2">DNA polymerase III subunit delta</fullName>
        <ecNumber evidence="1">2.7.7.7</ecNumber>
    </recommendedName>
</protein>
<dbReference type="GO" id="GO:0009360">
    <property type="term" value="C:DNA polymerase III complex"/>
    <property type="evidence" value="ECO:0007669"/>
    <property type="project" value="InterPro"/>
</dbReference>
<comment type="caution">
    <text evidence="11">The sequence shown here is derived from an EMBL/GenBank/DDBJ whole genome shotgun (WGS) entry which is preliminary data.</text>
</comment>
<feature type="domain" description="DNA polymerase III delta subunit-like C-terminal" evidence="10">
    <location>
        <begin position="179"/>
        <end position="299"/>
    </location>
</feature>
<gene>
    <name evidence="11" type="ORF">A3J66_00065</name>
</gene>
<dbReference type="Pfam" id="PF21694">
    <property type="entry name" value="DNA_pol3_delta_C"/>
    <property type="match status" value="1"/>
</dbReference>
<dbReference type="InterPro" id="IPR008921">
    <property type="entry name" value="DNA_pol3_clamp-load_cplx_C"/>
</dbReference>
<keyword evidence="3" id="KW-0808">Transferase</keyword>
<dbReference type="Proteomes" id="UP000176282">
    <property type="component" value="Unassembled WGS sequence"/>
</dbReference>
<dbReference type="Gene3D" id="1.10.8.60">
    <property type="match status" value="1"/>
</dbReference>
<evidence type="ECO:0000256" key="6">
    <source>
        <dbReference type="ARBA" id="ARBA00022932"/>
    </source>
</evidence>
<evidence type="ECO:0000259" key="10">
    <source>
        <dbReference type="Pfam" id="PF21694"/>
    </source>
</evidence>
<proteinExistence type="inferred from homology"/>
<reference evidence="11 12" key="1">
    <citation type="journal article" date="2016" name="Nat. Commun.">
        <title>Thousands of microbial genomes shed light on interconnected biogeochemical processes in an aquifer system.</title>
        <authorList>
            <person name="Anantharaman K."/>
            <person name="Brown C.T."/>
            <person name="Hug L.A."/>
            <person name="Sharon I."/>
            <person name="Castelle C.J."/>
            <person name="Probst A.J."/>
            <person name="Thomas B.C."/>
            <person name="Singh A."/>
            <person name="Wilkins M.J."/>
            <person name="Karaoz U."/>
            <person name="Brodie E.L."/>
            <person name="Williams K.H."/>
            <person name="Hubbard S.S."/>
            <person name="Banfield J.F."/>
        </authorList>
    </citation>
    <scope>NUCLEOTIDE SEQUENCE [LARGE SCALE GENOMIC DNA]</scope>
</reference>
<dbReference type="AlphaFoldDB" id="A0A1F6LYV2"/>
<dbReference type="InterPro" id="IPR005790">
    <property type="entry name" value="DNA_polIII_delta"/>
</dbReference>
<evidence type="ECO:0000256" key="7">
    <source>
        <dbReference type="ARBA" id="ARBA00034754"/>
    </source>
</evidence>
<evidence type="ECO:0000313" key="12">
    <source>
        <dbReference type="Proteomes" id="UP000176282"/>
    </source>
</evidence>
<dbReference type="InterPro" id="IPR010372">
    <property type="entry name" value="DNA_pol3_delta_N"/>
</dbReference>
<dbReference type="InterPro" id="IPR027417">
    <property type="entry name" value="P-loop_NTPase"/>
</dbReference>
<dbReference type="EC" id="2.7.7.7" evidence="1"/>
<dbReference type="GO" id="GO:0006261">
    <property type="term" value="P:DNA-templated DNA replication"/>
    <property type="evidence" value="ECO:0007669"/>
    <property type="project" value="TreeGrafter"/>
</dbReference>
<keyword evidence="4" id="KW-0548">Nucleotidyltransferase</keyword>
<evidence type="ECO:0000256" key="4">
    <source>
        <dbReference type="ARBA" id="ARBA00022695"/>
    </source>
</evidence>
<keyword evidence="6" id="KW-0239">DNA-directed DNA polymerase</keyword>
<dbReference type="STRING" id="1798680.A3J66_00065"/>
<accession>A0A1F6LYV2</accession>
<dbReference type="PANTHER" id="PTHR34388:SF1">
    <property type="entry name" value="DNA POLYMERASE III SUBUNIT DELTA"/>
    <property type="match status" value="1"/>
</dbReference>
<sequence length="305" mass="34895">MQKFRADRDPQGLNVMRLDCEKEQLPTILEQLYTSPFLAEKRMVVLENAISSSLPSLCSTLLEIIEQDKIPADTILVLWESGDSWKKKEQQALLDRLKKEKYTQHFETLAGARLTQWIEEEVTTRGGSIDRGAVSFLGQHIGGDMWHLSSLVDQLISYAGDKQVTQNDVALFLDEKVDDNIFNLVDAIVGGQGKDVFEMMREQYDQGKDVLYLFAMILRQFRILLQIRDFFERDDNPQSDRIAKELGLHPFVVKKALPLAKRYSMKELQKIYSDLLDLDAKIKTGRGDQSVLLDVFVARLCLGHV</sequence>
<comment type="catalytic activity">
    <reaction evidence="8">
        <text>DNA(n) + a 2'-deoxyribonucleoside 5'-triphosphate = DNA(n+1) + diphosphate</text>
        <dbReference type="Rhea" id="RHEA:22508"/>
        <dbReference type="Rhea" id="RHEA-COMP:17339"/>
        <dbReference type="Rhea" id="RHEA-COMP:17340"/>
        <dbReference type="ChEBI" id="CHEBI:33019"/>
        <dbReference type="ChEBI" id="CHEBI:61560"/>
        <dbReference type="ChEBI" id="CHEBI:173112"/>
        <dbReference type="EC" id="2.7.7.7"/>
    </reaction>
</comment>
<dbReference type="InterPro" id="IPR048466">
    <property type="entry name" value="DNA_pol3_delta-like_C"/>
</dbReference>
<evidence type="ECO:0000259" key="9">
    <source>
        <dbReference type="Pfam" id="PF06144"/>
    </source>
</evidence>
<dbReference type="NCBIfam" id="TIGR01128">
    <property type="entry name" value="holA"/>
    <property type="match status" value="1"/>
</dbReference>
<dbReference type="SUPFAM" id="SSF52540">
    <property type="entry name" value="P-loop containing nucleoside triphosphate hydrolases"/>
    <property type="match status" value="1"/>
</dbReference>
<dbReference type="GO" id="GO:0003677">
    <property type="term" value="F:DNA binding"/>
    <property type="evidence" value="ECO:0007669"/>
    <property type="project" value="InterPro"/>
</dbReference>
<dbReference type="GO" id="GO:0003887">
    <property type="term" value="F:DNA-directed DNA polymerase activity"/>
    <property type="evidence" value="ECO:0007669"/>
    <property type="project" value="UniProtKB-KW"/>
</dbReference>
<organism evidence="11 12">
    <name type="scientific">Candidatus Magasanikbacteria bacterium RIFCSPHIGHO2_02_FULL_47_14</name>
    <dbReference type="NCBI Taxonomy" id="1798680"/>
    <lineage>
        <taxon>Bacteria</taxon>
        <taxon>Candidatus Magasanikiibacteriota</taxon>
    </lineage>
</organism>
<comment type="similarity">
    <text evidence="7">Belongs to the DNA polymerase HolA subunit family.</text>
</comment>
<dbReference type="PANTHER" id="PTHR34388">
    <property type="entry name" value="DNA POLYMERASE III SUBUNIT DELTA"/>
    <property type="match status" value="1"/>
</dbReference>
<feature type="domain" description="DNA polymerase III delta N-terminal" evidence="9">
    <location>
        <begin position="7"/>
        <end position="100"/>
    </location>
</feature>
<name>A0A1F6LYV2_9BACT</name>
<evidence type="ECO:0000256" key="1">
    <source>
        <dbReference type="ARBA" id="ARBA00012417"/>
    </source>
</evidence>
<keyword evidence="5" id="KW-0235">DNA replication</keyword>
<dbReference type="Gene3D" id="1.20.272.10">
    <property type="match status" value="1"/>
</dbReference>
<evidence type="ECO:0000313" key="11">
    <source>
        <dbReference type="EMBL" id="OGH64567.1"/>
    </source>
</evidence>
<evidence type="ECO:0000256" key="8">
    <source>
        <dbReference type="ARBA" id="ARBA00049244"/>
    </source>
</evidence>
<evidence type="ECO:0000256" key="2">
    <source>
        <dbReference type="ARBA" id="ARBA00017703"/>
    </source>
</evidence>
<evidence type="ECO:0000256" key="3">
    <source>
        <dbReference type="ARBA" id="ARBA00022679"/>
    </source>
</evidence>
<dbReference type="Pfam" id="PF06144">
    <property type="entry name" value="DNA_pol3_delta"/>
    <property type="match status" value="1"/>
</dbReference>
<evidence type="ECO:0000256" key="5">
    <source>
        <dbReference type="ARBA" id="ARBA00022705"/>
    </source>
</evidence>
<dbReference type="Gene3D" id="3.40.50.300">
    <property type="entry name" value="P-loop containing nucleotide triphosphate hydrolases"/>
    <property type="match status" value="1"/>
</dbReference>
<dbReference type="SUPFAM" id="SSF48019">
    <property type="entry name" value="post-AAA+ oligomerization domain-like"/>
    <property type="match status" value="1"/>
</dbReference>
<dbReference type="EMBL" id="MFQB01000056">
    <property type="protein sequence ID" value="OGH64567.1"/>
    <property type="molecule type" value="Genomic_DNA"/>
</dbReference>